<evidence type="ECO:0000313" key="2">
    <source>
        <dbReference type="Proteomes" id="UP000092555"/>
    </source>
</evidence>
<dbReference type="Proteomes" id="UP000092555">
    <property type="component" value="Unassembled WGS sequence"/>
</dbReference>
<evidence type="ECO:0000313" key="1">
    <source>
        <dbReference type="EMBL" id="OBA22842.1"/>
    </source>
</evidence>
<dbReference type="EMBL" id="LXTC01000001">
    <property type="protein sequence ID" value="OBA22842.1"/>
    <property type="molecule type" value="Genomic_DNA"/>
</dbReference>
<accession>A0A1A0HG20</accession>
<reference evidence="1 2" key="1">
    <citation type="submission" date="2016-05" db="EMBL/GenBank/DDBJ databases">
        <title>Comparative genomics of biotechnologically important yeasts.</title>
        <authorList>
            <consortium name="DOE Joint Genome Institute"/>
            <person name="Riley R."/>
            <person name="Haridas S."/>
            <person name="Wolfe K.H."/>
            <person name="Lopes M.R."/>
            <person name="Hittinger C.T."/>
            <person name="Goker M."/>
            <person name="Salamov A."/>
            <person name="Wisecaver J."/>
            <person name="Long T.M."/>
            <person name="Aerts A.L."/>
            <person name="Barry K."/>
            <person name="Choi C."/>
            <person name="Clum A."/>
            <person name="Coughlan A.Y."/>
            <person name="Deshpande S."/>
            <person name="Douglass A.P."/>
            <person name="Hanson S.J."/>
            <person name="Klenk H.-P."/>
            <person name="LaButti K."/>
            <person name="Lapidus A."/>
            <person name="Lindquist E."/>
            <person name="Lipzen A."/>
            <person name="Meier-kolthoff J.P."/>
            <person name="Ohm R.A."/>
            <person name="Otillar R.P."/>
            <person name="Pangilinan J."/>
            <person name="Peng Y."/>
            <person name="Rokas A."/>
            <person name="Rosa C.A."/>
            <person name="Scheuner C."/>
            <person name="Sibirny A.A."/>
            <person name="Slot J.C."/>
            <person name="Stielow J.B."/>
            <person name="Sun H."/>
            <person name="Kurtzman C.P."/>
            <person name="Blackwell M."/>
            <person name="Grigoriev I.V."/>
            <person name="Jeffries T.W."/>
        </authorList>
    </citation>
    <scope>NUCLEOTIDE SEQUENCE [LARGE SCALE GENOMIC DNA]</scope>
    <source>
        <strain evidence="1 2">NRRL YB-4993</strain>
    </source>
</reference>
<dbReference type="GO" id="GO:0005737">
    <property type="term" value="C:cytoplasm"/>
    <property type="evidence" value="ECO:0007669"/>
    <property type="project" value="TreeGrafter"/>
</dbReference>
<dbReference type="PANTHER" id="PTHR28020:SF1">
    <property type="entry name" value="YAP1-BINDING PROTEIN 1-RELATED"/>
    <property type="match status" value="1"/>
</dbReference>
<dbReference type="RefSeq" id="XP_018713323.1">
    <property type="nucleotide sequence ID" value="XM_018858460.1"/>
</dbReference>
<dbReference type="Pfam" id="PF08568">
    <property type="entry name" value="Kinetochor_Ybp2"/>
    <property type="match status" value="1"/>
</dbReference>
<protein>
    <submittedName>
        <fullName evidence="1">DUF1760-domain-containing protein</fullName>
    </submittedName>
</protein>
<dbReference type="AlphaFoldDB" id="A0A1A0HG20"/>
<dbReference type="GeneID" id="30031436"/>
<organism evidence="1 2">
    <name type="scientific">Metschnikowia bicuspidata var. bicuspidata NRRL YB-4993</name>
    <dbReference type="NCBI Taxonomy" id="869754"/>
    <lineage>
        <taxon>Eukaryota</taxon>
        <taxon>Fungi</taxon>
        <taxon>Dikarya</taxon>
        <taxon>Ascomycota</taxon>
        <taxon>Saccharomycotina</taxon>
        <taxon>Pichiomycetes</taxon>
        <taxon>Metschnikowiaceae</taxon>
        <taxon>Metschnikowia</taxon>
    </lineage>
</organism>
<proteinExistence type="predicted"/>
<dbReference type="OrthoDB" id="5396786at2759"/>
<dbReference type="PANTHER" id="PTHR28020">
    <property type="entry name" value="YAP1-BINDING PROTEIN 1-RELATED"/>
    <property type="match status" value="1"/>
</dbReference>
<dbReference type="InterPro" id="IPR040347">
    <property type="entry name" value="YBP1/2"/>
</dbReference>
<dbReference type="STRING" id="869754.A0A1A0HG20"/>
<name>A0A1A0HG20_9ASCO</name>
<comment type="caution">
    <text evidence="1">The sequence shown here is derived from an EMBL/GenBank/DDBJ whole genome shotgun (WGS) entry which is preliminary data.</text>
</comment>
<dbReference type="InterPro" id="IPR013877">
    <property type="entry name" value="YAP-bd/ALF4/Glomulin"/>
</dbReference>
<dbReference type="GO" id="GO:0034599">
    <property type="term" value="P:cellular response to oxidative stress"/>
    <property type="evidence" value="ECO:0007669"/>
    <property type="project" value="InterPro"/>
</dbReference>
<keyword evidence="2" id="KW-1185">Reference proteome</keyword>
<sequence length="646" mass="72419">MSDSEAEVSLVSSGGTLEAFNLDQILQVLKDSAQDAIETKDFLSYSTVLDIHLSELGRFSADEREILLQQLLDSLSSNHELVAEVGWDIPALLIPFVDSDFAFVGGIRDAPCVYKVLKIFEVLALHGNAKELFLKSTELLSSLKRDERAENPLFAEKFYEIKLYCIFELITSSMRRVHTLYPSRFLAMTVSSFINQLFLNPLDDPTSFNFVMKRMYGFARNYVSPPKPEKTDLPAEDLKKIEDDENFLLRKLLTALLTEGTFMAMRLTWIGFTVSYFNHLHKILVVDQKSVLDYELDMPVLNRLNELALSFDLAPHQDFEDFVTLSEKLVDFDAAAASEGESFSSELFERLVVDYQNLFSNCIVNAKTGAVADSLGGNLLLYTYEMSSRNAVGAANISLKQSIAMAIRVIVPGIVHPSLHHRGMLDLAVFWCWHVVQTLLKKPKQLELELSSVPKVIMVTFLQALVYAVSSTSPSSKFRYVTLTLLTKVLSAVPEDAAYSFIINALRECPFKGAKPVLVGVLRVLIVSDKKVDELSETLGSLDIGKDSSENKSAPPLPARTPKEKTKFITLTKTRTEDILSLVDQYINLTFEECDGVTQPEKLERITNMTEKNVSLVEENFKGEGQNRIPLNAVMVLRVALTRLSE</sequence>
<gene>
    <name evidence="1" type="ORF">METBIDRAFT_76006</name>
</gene>